<name>A0ACC3NYN0_9PEZI</name>
<evidence type="ECO:0000313" key="2">
    <source>
        <dbReference type="Proteomes" id="UP001281147"/>
    </source>
</evidence>
<protein>
    <submittedName>
        <fullName evidence="1">Uncharacterized protein</fullName>
    </submittedName>
</protein>
<comment type="caution">
    <text evidence="1">The sequence shown here is derived from an EMBL/GenBank/DDBJ whole genome shotgun (WGS) entry which is preliminary data.</text>
</comment>
<dbReference type="Proteomes" id="UP001281147">
    <property type="component" value="Unassembled WGS sequence"/>
</dbReference>
<organism evidence="1 2">
    <name type="scientific">Vermiconidia calcicola</name>
    <dbReference type="NCBI Taxonomy" id="1690605"/>
    <lineage>
        <taxon>Eukaryota</taxon>
        <taxon>Fungi</taxon>
        <taxon>Dikarya</taxon>
        <taxon>Ascomycota</taxon>
        <taxon>Pezizomycotina</taxon>
        <taxon>Dothideomycetes</taxon>
        <taxon>Dothideomycetidae</taxon>
        <taxon>Mycosphaerellales</taxon>
        <taxon>Extremaceae</taxon>
        <taxon>Vermiconidia</taxon>
    </lineage>
</organism>
<keyword evidence="2" id="KW-1185">Reference proteome</keyword>
<dbReference type="EMBL" id="JAUTXU010000002">
    <property type="protein sequence ID" value="KAK3725405.1"/>
    <property type="molecule type" value="Genomic_DNA"/>
</dbReference>
<proteinExistence type="predicted"/>
<gene>
    <name evidence="1" type="ORF">LTR37_000375</name>
</gene>
<evidence type="ECO:0000313" key="1">
    <source>
        <dbReference type="EMBL" id="KAK3725405.1"/>
    </source>
</evidence>
<accession>A0ACC3NYN0</accession>
<reference evidence="1" key="1">
    <citation type="submission" date="2023-07" db="EMBL/GenBank/DDBJ databases">
        <title>Black Yeasts Isolated from many extreme environments.</title>
        <authorList>
            <person name="Coleine C."/>
            <person name="Stajich J.E."/>
            <person name="Selbmann L."/>
        </authorList>
    </citation>
    <scope>NUCLEOTIDE SEQUENCE</scope>
    <source>
        <strain evidence="1">CCFEE 5714</strain>
    </source>
</reference>
<sequence>MEHDSEPFEHNELPILYEKHLSAQIETHLATYCDAHDLIAAARTNERDVVVWRLNGQEAFTVKHPSADDYDDESGSTPIAVRWKPDGSLLGVGWADGWCCLYSGEDGKLVSQHSTSERSDEDLEWRLDLSSPDHETHSGSAPEEGEAQGCTCVGWTAYRASESGSMANGKHSPDIDGMGELTTEDWFYGADDDVELANGHAVKKVNANSISQLADSIMTLDVTRPLPSLSAIPSHGLRAGSHASKFSSQAAVDGIFETRKPASHGIDVLITSGSSGFSNVLVNDSVKIGSVHLGAHSAHSASNPRCSSSAILSDAETDGMYRLHYIDLPLAILGGSLLHVIATNMKRLQNSMAYITQTIRCIQHDFTTGLQFPSRLLDRLKDELDPDEDGDTISKLYHLAMTTSFTPKVLEWLTDIVKDTNHKRWDQAVNTMYSNIQNHIYINLLPALDRLSIATSTLRGHAKLHEGTSKFDVPSELFSTLLDQVDALRLVAQRVQLIVMTEFRQFRAFSKWLRVMIEVGIAGPGSKSAIETEEREVPSLDYSLLLSYIKDTMTGSKLAVHVEQAQGMQGSCDKGSFFEHPGVRGRSRENTIEALEKVHTLDDPGVQDSGYDISMSTLTARIAAQVRLCLESITAWQSKMLSQPTTTYLREIPSESRVFDMRMVCPTQGRAESVTEILMGGDDTATLHLHRIARFHDNTFAFEEEHISLAGEVLHAAFFGISGCTVLIASADDRRCYLLSSDLQARWDRLRVLHAFPTEGALEPKRFVVGGRKGKMVCVVFGAEGRAWQVLDLERGGSGGDQEMQF</sequence>